<dbReference type="CTD" id="57648"/>
<accession>A0AA97KHL4</accession>
<feature type="compositionally biased region" description="Polar residues" evidence="1">
    <location>
        <begin position="898"/>
        <end position="916"/>
    </location>
</feature>
<feature type="compositionally biased region" description="Basic and acidic residues" evidence="1">
    <location>
        <begin position="452"/>
        <end position="464"/>
    </location>
</feature>
<proteinExistence type="predicted"/>
<dbReference type="GO" id="GO:0030154">
    <property type="term" value="P:cell differentiation"/>
    <property type="evidence" value="ECO:0007669"/>
    <property type="project" value="TreeGrafter"/>
</dbReference>
<feature type="compositionally biased region" description="Polar residues" evidence="1">
    <location>
        <begin position="601"/>
        <end position="613"/>
    </location>
</feature>
<feature type="compositionally biased region" description="Pro residues" evidence="1">
    <location>
        <begin position="737"/>
        <end position="752"/>
    </location>
</feature>
<evidence type="ECO:0000256" key="1">
    <source>
        <dbReference type="SAM" id="MobiDB-lite"/>
    </source>
</evidence>
<feature type="compositionally biased region" description="Basic and acidic residues" evidence="1">
    <location>
        <begin position="570"/>
        <end position="580"/>
    </location>
</feature>
<feature type="compositionally biased region" description="Low complexity" evidence="1">
    <location>
        <begin position="753"/>
        <end position="772"/>
    </location>
</feature>
<dbReference type="InterPro" id="IPR024845">
    <property type="entry name" value="NHS-like"/>
</dbReference>
<feature type="compositionally biased region" description="Pro residues" evidence="1">
    <location>
        <begin position="787"/>
        <end position="804"/>
    </location>
</feature>
<feature type="region of interest" description="Disordered" evidence="1">
    <location>
        <begin position="234"/>
        <end position="261"/>
    </location>
</feature>
<feature type="compositionally biased region" description="Low complexity" evidence="1">
    <location>
        <begin position="1106"/>
        <end position="1119"/>
    </location>
</feature>
<feature type="region of interest" description="Disordered" evidence="1">
    <location>
        <begin position="487"/>
        <end position="1001"/>
    </location>
</feature>
<feature type="compositionally biased region" description="Basic and acidic residues" evidence="1">
    <location>
        <begin position="70"/>
        <end position="92"/>
    </location>
</feature>
<dbReference type="GeneID" id="129343409"/>
<feature type="region of interest" description="Disordered" evidence="1">
    <location>
        <begin position="404"/>
        <end position="464"/>
    </location>
</feature>
<feature type="region of interest" description="Disordered" evidence="1">
    <location>
        <begin position="1"/>
        <end position="216"/>
    </location>
</feature>
<organism evidence="2 3">
    <name type="scientific">Eublepharis macularius</name>
    <name type="common">Leopard gecko</name>
    <name type="synonym">Cyrtodactylus macularius</name>
    <dbReference type="NCBI Taxonomy" id="481883"/>
    <lineage>
        <taxon>Eukaryota</taxon>
        <taxon>Metazoa</taxon>
        <taxon>Chordata</taxon>
        <taxon>Craniata</taxon>
        <taxon>Vertebrata</taxon>
        <taxon>Euteleostomi</taxon>
        <taxon>Lepidosauria</taxon>
        <taxon>Squamata</taxon>
        <taxon>Bifurcata</taxon>
        <taxon>Gekkota</taxon>
        <taxon>Eublepharidae</taxon>
        <taxon>Eublepharinae</taxon>
        <taxon>Eublepharis</taxon>
    </lineage>
</organism>
<feature type="region of interest" description="Disordered" evidence="1">
    <location>
        <begin position="1178"/>
        <end position="1299"/>
    </location>
</feature>
<evidence type="ECO:0000313" key="2">
    <source>
        <dbReference type="Proteomes" id="UP001190640"/>
    </source>
</evidence>
<keyword evidence="2" id="KW-1185">Reference proteome</keyword>
<dbReference type="PANTHER" id="PTHR23039">
    <property type="entry name" value="NANCE-HORAN SYNDROME PROTEIN"/>
    <property type="match status" value="1"/>
</dbReference>
<dbReference type="RefSeq" id="XP_054855569.1">
    <property type="nucleotide sequence ID" value="XM_054999594.1"/>
</dbReference>
<feature type="compositionally biased region" description="Polar residues" evidence="1">
    <location>
        <begin position="145"/>
        <end position="157"/>
    </location>
</feature>
<feature type="compositionally biased region" description="Low complexity" evidence="1">
    <location>
        <begin position="953"/>
        <end position="967"/>
    </location>
</feature>
<feature type="compositionally biased region" description="Low complexity" evidence="1">
    <location>
        <begin position="651"/>
        <end position="664"/>
    </location>
</feature>
<feature type="compositionally biased region" description="Polar residues" evidence="1">
    <location>
        <begin position="632"/>
        <end position="641"/>
    </location>
</feature>
<feature type="region of interest" description="Disordered" evidence="1">
    <location>
        <begin position="1021"/>
        <end position="1133"/>
    </location>
</feature>
<feature type="compositionally biased region" description="Low complexity" evidence="1">
    <location>
        <begin position="865"/>
        <end position="885"/>
    </location>
</feature>
<sequence>MAGKSAPAAPSDDTWIPAEKGNGSPAASPPKKKKSKGGSSSLRRAFSWLRGRRKKKQQQQKGQSGAPPAEGKKQEGRGKGKGANKSENDKRLSVQYKASEEQPDNVFFPCNRHPHLEELHIQAQAGLKSLQNQEKQKQTKRSWDQSDTNSIQSSRSSTEGDELSIRSKTPSCVTENSSEDALSIRSEMIQRKGSTFRPHDSFPKSSMKGEKRRRERRTTVLGLPQHVQKELGLSNGYDSKKRPGSIAVRTSPQPPVNRAEVPNDTIHIPTVDGKLQPTAVPEGGARVSLQALELEATSDCALQRHIERIYYDDSLLGRKTAAKLSPLARPKSLAVPWVTTQPGSPELLRPVMSISPQGTYMSKIIPNAILPPMVDVIALSRHRVRTLSRCSLATASPASVHSLGRFSSVPRSREHSSSSDNWSHSQSTETIVSNTSTISSHGGTNSRQSEAGQDRQARTAARPDLDQLSAYSAVSGASSSYIKAAPASPNLLGVRPPGSSGRASPAYSTGSMADGSDTTSVRSDRSSSRSVSLRKMKKPPAPPRRTYSLHQKAQELEASGAPKAMGLPPKPERRPQRESSEGWAVARLGSHGLAGEDDVFSPSSQSETSSLRSDSLAFSADLSHSGPLPADGQQNLPSKQGSPDRFGRTMSPSSGYSSQSGTPTLHTKGLLSHASSPRSKRPQPKKPERVCSLQSPGLSVSSSLTSLSSSASDPAPAEMPPSGTAPALNKMDRFVIPPHPKVPAPFSPPPSKPQQAEPNTASSPPRASPSASKADTALPVPSKPNNGSPPPSPPPAYHPPPPPAKKAEVSPEVPGASETEPDSPQDALWPPPPPPVPDEHDLSMADFPPPDEACFSSLPLPEAQPVAAETPSAEAPEAPVVELPANQRAPSAEKGEESTPSPSFSTMVSSKIQQQRVPDGAPLPASKQEPPPPPKLPAAGEASGPQHNHRKALAASQPSSLQTQPSLKKPAGGSRPDLKKEPASRSKSNAMPKEDASLPIVTPSLLQMVRLRSINMDTQAPAVSPAAAQLAAEHNGTGPGASGKPAQVAPQKPIRKSLSLKGPPPASREASSSNPLHDAVRLKASTLSSRTAPGFEIAERKARNRLTLPASSTAATASPGEAKDGQLSPLHKSPASTASFIFAKSSKKLVIETPSSPEAQANLKKNLVAELMNVSSLRPTAASGLDPQGSGKPQAQKKTQKIPPPIAKKPSLGPGHLPSPQSPKPLGAEELSSSPSAVGDRTKSAGTGNQASPMEAGRKSPPARADMLLQSPPAQGKGAGQGGERVAPSPGSSTRRKIL</sequence>
<feature type="compositionally biased region" description="Basic and acidic residues" evidence="1">
    <location>
        <begin position="134"/>
        <end position="144"/>
    </location>
</feature>
<feature type="compositionally biased region" description="Polar residues" evidence="1">
    <location>
        <begin position="166"/>
        <end position="180"/>
    </location>
</feature>
<protein>
    <submittedName>
        <fullName evidence="3">Uncharacterized protein KIAA1522 homolog isoform X1</fullName>
    </submittedName>
</protein>
<dbReference type="KEGG" id="emc:129343409"/>
<dbReference type="Pfam" id="PF15273">
    <property type="entry name" value="NHS"/>
    <property type="match status" value="1"/>
</dbReference>
<feature type="compositionally biased region" description="Low complexity" evidence="1">
    <location>
        <begin position="418"/>
        <end position="427"/>
    </location>
</feature>
<dbReference type="PANTHER" id="PTHR23039:SF6">
    <property type="entry name" value="SIMILAR TO MKIAA1522 PROTEIN"/>
    <property type="match status" value="1"/>
</dbReference>
<feature type="compositionally biased region" description="Polar residues" evidence="1">
    <location>
        <begin position="428"/>
        <end position="451"/>
    </location>
</feature>
<dbReference type="Proteomes" id="UP001190640">
    <property type="component" value="Chromosome 15"/>
</dbReference>
<gene>
    <name evidence="3" type="primary">KIAA1522</name>
</gene>
<reference evidence="3" key="1">
    <citation type="submission" date="2025-08" db="UniProtKB">
        <authorList>
            <consortium name="RefSeq"/>
        </authorList>
    </citation>
    <scope>IDENTIFICATION</scope>
    <source>
        <tissue evidence="3">Blood</tissue>
    </source>
</reference>
<feature type="compositionally biased region" description="Low complexity" evidence="1">
    <location>
        <begin position="692"/>
        <end position="722"/>
    </location>
</feature>
<feature type="compositionally biased region" description="Low complexity" evidence="1">
    <location>
        <begin position="1021"/>
        <end position="1032"/>
    </location>
</feature>
<evidence type="ECO:0000313" key="3">
    <source>
        <dbReference type="RefSeq" id="XP_054855569.1"/>
    </source>
</evidence>
<name>A0AA97KHL4_EUBMA</name>